<evidence type="ECO:0000313" key="2">
    <source>
        <dbReference type="Proteomes" id="UP000307956"/>
    </source>
</evidence>
<comment type="caution">
    <text evidence="1">The sequence shown here is derived from an EMBL/GenBank/DDBJ whole genome shotgun (WGS) entry which is preliminary data.</text>
</comment>
<name>A0A4S4AM46_9RHOO</name>
<reference evidence="1 2" key="1">
    <citation type="submission" date="2019-04" db="EMBL/GenBank/DDBJ databases">
        <title>Azoarcus rhizosphaerae sp. nov. isolated from rhizosphere of Ficus religiosa.</title>
        <authorList>
            <person name="Lin S.-Y."/>
            <person name="Hameed A."/>
            <person name="Hsu Y.-H."/>
            <person name="Young C.-C."/>
        </authorList>
    </citation>
    <scope>NUCLEOTIDE SEQUENCE [LARGE SCALE GENOMIC DNA]</scope>
    <source>
        <strain evidence="1 2">CC-YHH848</strain>
    </source>
</reference>
<protein>
    <submittedName>
        <fullName evidence="1">Uncharacterized protein</fullName>
    </submittedName>
</protein>
<dbReference type="AlphaFoldDB" id="A0A4S4AM46"/>
<evidence type="ECO:0000313" key="1">
    <source>
        <dbReference type="EMBL" id="THF60661.1"/>
    </source>
</evidence>
<accession>A0A4S4AM46</accession>
<gene>
    <name evidence="1" type="ORF">E6O51_12840</name>
</gene>
<dbReference type="EMBL" id="SSOD01000009">
    <property type="protein sequence ID" value="THF60661.1"/>
    <property type="molecule type" value="Genomic_DNA"/>
</dbReference>
<dbReference type="OrthoDB" id="5294704at2"/>
<proteinExistence type="predicted"/>
<dbReference type="Proteomes" id="UP000307956">
    <property type="component" value="Unassembled WGS sequence"/>
</dbReference>
<dbReference type="RefSeq" id="WP_136385390.1">
    <property type="nucleotide sequence ID" value="NZ_SSOD01000009.1"/>
</dbReference>
<organism evidence="1 2">
    <name type="scientific">Pseudothauera rhizosphaerae</name>
    <dbReference type="NCBI Taxonomy" id="2565932"/>
    <lineage>
        <taxon>Bacteria</taxon>
        <taxon>Pseudomonadati</taxon>
        <taxon>Pseudomonadota</taxon>
        <taxon>Betaproteobacteria</taxon>
        <taxon>Rhodocyclales</taxon>
        <taxon>Zoogloeaceae</taxon>
        <taxon>Pseudothauera</taxon>
    </lineage>
</organism>
<sequence>MSKANVKLQLTFDLDIAAPERLLELDHEALCKTFSEMLGTMVVQGLPTIAGKQLAKAGASVVGHHCHLSATSLAARPLAREALVAAAPHLTDAELEQLARSAQGKLPEAPDELQRYLRRQALKLVNDYRMVPCTVAARLTSGSPAQLEGKLNLTNGSVLIGERDRQNRLQANQGAIAVEPLGTGVRLEGICAGHTLSGPVIEVSVAQLAAHRDPLIKAWQEA</sequence>
<keyword evidence="2" id="KW-1185">Reference proteome</keyword>